<dbReference type="InterPro" id="IPR036249">
    <property type="entry name" value="Thioredoxin-like_sf"/>
</dbReference>
<keyword evidence="2" id="KW-1185">Reference proteome</keyword>
<proteinExistence type="predicted"/>
<accession>A0A0N8H4K6</accession>
<evidence type="ECO:0008006" key="3">
    <source>
        <dbReference type="Google" id="ProtNLM"/>
    </source>
</evidence>
<evidence type="ECO:0000313" key="2">
    <source>
        <dbReference type="Proteomes" id="UP000050280"/>
    </source>
</evidence>
<dbReference type="STRING" id="1300341.I595_540"/>
<gene>
    <name evidence="1" type="ORF">I595_540</name>
</gene>
<comment type="caution">
    <text evidence="1">The sequence shown here is derived from an EMBL/GenBank/DDBJ whole genome shotgun (WGS) entry which is preliminary data.</text>
</comment>
<dbReference type="Gene3D" id="3.40.30.10">
    <property type="entry name" value="Glutaredoxin"/>
    <property type="match status" value="1"/>
</dbReference>
<name>A0A0N8H4K6_9FLAO</name>
<dbReference type="SUPFAM" id="SSF52833">
    <property type="entry name" value="Thioredoxin-like"/>
    <property type="match status" value="1"/>
</dbReference>
<dbReference type="PROSITE" id="PS51257">
    <property type="entry name" value="PROKAR_LIPOPROTEIN"/>
    <property type="match status" value="1"/>
</dbReference>
<dbReference type="Proteomes" id="UP000050280">
    <property type="component" value="Unassembled WGS sequence"/>
</dbReference>
<dbReference type="OrthoDB" id="1146847at2"/>
<organism evidence="1 2">
    <name type="scientific">Croceitalea dokdonensis DOKDO 023</name>
    <dbReference type="NCBI Taxonomy" id="1300341"/>
    <lineage>
        <taxon>Bacteria</taxon>
        <taxon>Pseudomonadati</taxon>
        <taxon>Bacteroidota</taxon>
        <taxon>Flavobacteriia</taxon>
        <taxon>Flavobacteriales</taxon>
        <taxon>Flavobacteriaceae</taxon>
        <taxon>Croceitalea</taxon>
    </lineage>
</organism>
<dbReference type="PATRIC" id="fig|1300341.3.peg.534"/>
<protein>
    <recommendedName>
        <fullName evidence="3">Transaldolase</fullName>
    </recommendedName>
</protein>
<dbReference type="EMBL" id="LDJX01000001">
    <property type="protein sequence ID" value="KPM33636.1"/>
    <property type="molecule type" value="Genomic_DNA"/>
</dbReference>
<sequence>MIRFLPLIFFLVFLSCQSERSSSEAVILSGQIVNPTNEYVVLYKNDQVVDSARLDENNRFNFTLLDIDEGLHHFDHNPEQQYVFLEKGDSMLIRLNTMAFDESLVFSGTNEQVNNFMIEMFLNYEDEEQLIQSFYKLSPKEFDFKIDSLREQKIEELHNLIIGEDLSSNAYAMARATIDYNSYIYKEKYPFYHKKSSNESILHALDSSFYDYRSKLDFNNAELAFFRPYYEFMINHFGNLSYMSCQNNCKSMIKGGENKHLHLNKHKIQLIDSLVENKDLRDNLFRNVAVDYLLNIHKIDGDTYTFIDKFHKLSNNSGHKNEIVQLFTAIEELQENKSLPNIIVQNAEGQSVTLKSISKQHTTVFYFWTASRKRHFRNVTRRLSKLKQDYPDHQFVGISLKTGKKQWASLIKEQGLNEHEQFWGGDFDKIQQTLLIDNLNKCVIAKDSIIVDGFANIFKSFQPKTQKALAVN</sequence>
<dbReference type="RefSeq" id="WP_054557791.1">
    <property type="nucleotide sequence ID" value="NZ_LDJX01000001.1"/>
</dbReference>
<reference evidence="1 2" key="1">
    <citation type="submission" date="2015-09" db="EMBL/GenBank/DDBJ databases">
        <title>Genome sequence of the marine flavobacterium Croceitalea dokdonensis DOKDO 023 that contains proton- and sodium-pumping rhodopsins.</title>
        <authorList>
            <person name="Kwon S.-K."/>
            <person name="Lee H.K."/>
            <person name="Kwak M.-J."/>
            <person name="Kim J.F."/>
        </authorList>
    </citation>
    <scope>NUCLEOTIDE SEQUENCE [LARGE SCALE GENOMIC DNA]</scope>
    <source>
        <strain evidence="1 2">DOKDO 023</strain>
    </source>
</reference>
<dbReference type="AlphaFoldDB" id="A0A0N8H4K6"/>
<evidence type="ECO:0000313" key="1">
    <source>
        <dbReference type="EMBL" id="KPM33636.1"/>
    </source>
</evidence>